<sequence>MDTKNRTDRLEKLKRELHFYYICHVPPRGLAGGLCLLWKKSVDFQVRTVYSFIMEVEVKDDDKNKRWMLDCIHADFDDQRRREQWSLSQRVAGRRADGWVVLGDLKDLLLPDDKENGKLLANRGFTSQLRSKASRVSPNIVTTMLATIVSELGYDCLEGMQSSRSSEHSREPPRGWLTGRLSKSEAREDRARNVVRERSEDPGSSMGAPVSFALDRSLVEH</sequence>
<keyword evidence="2" id="KW-1185">Reference proteome</keyword>
<name>A0ABR2AH31_9ROSI</name>
<dbReference type="EMBL" id="JBBPBN010000257">
    <property type="protein sequence ID" value="KAK8492012.1"/>
    <property type="molecule type" value="Genomic_DNA"/>
</dbReference>
<dbReference type="Proteomes" id="UP001396334">
    <property type="component" value="Unassembled WGS sequence"/>
</dbReference>
<evidence type="ECO:0000313" key="1">
    <source>
        <dbReference type="EMBL" id="KAK8492012.1"/>
    </source>
</evidence>
<dbReference type="Gene3D" id="3.60.10.10">
    <property type="entry name" value="Endonuclease/exonuclease/phosphatase"/>
    <property type="match status" value="1"/>
</dbReference>
<dbReference type="SUPFAM" id="SSF56219">
    <property type="entry name" value="DNase I-like"/>
    <property type="match status" value="1"/>
</dbReference>
<organism evidence="1 2">
    <name type="scientific">Hibiscus sabdariffa</name>
    <name type="common">roselle</name>
    <dbReference type="NCBI Taxonomy" id="183260"/>
    <lineage>
        <taxon>Eukaryota</taxon>
        <taxon>Viridiplantae</taxon>
        <taxon>Streptophyta</taxon>
        <taxon>Embryophyta</taxon>
        <taxon>Tracheophyta</taxon>
        <taxon>Spermatophyta</taxon>
        <taxon>Magnoliopsida</taxon>
        <taxon>eudicotyledons</taxon>
        <taxon>Gunneridae</taxon>
        <taxon>Pentapetalae</taxon>
        <taxon>rosids</taxon>
        <taxon>malvids</taxon>
        <taxon>Malvales</taxon>
        <taxon>Malvaceae</taxon>
        <taxon>Malvoideae</taxon>
        <taxon>Hibiscus</taxon>
    </lineage>
</organism>
<evidence type="ECO:0000313" key="2">
    <source>
        <dbReference type="Proteomes" id="UP001396334"/>
    </source>
</evidence>
<protein>
    <submittedName>
        <fullName evidence="1">Uncharacterized protein</fullName>
    </submittedName>
</protein>
<proteinExistence type="predicted"/>
<dbReference type="InterPro" id="IPR036691">
    <property type="entry name" value="Endo/exonu/phosph_ase_sf"/>
</dbReference>
<reference evidence="1 2" key="1">
    <citation type="journal article" date="2024" name="G3 (Bethesda)">
        <title>Genome assembly of Hibiscus sabdariffa L. provides insights into metabolisms of medicinal natural products.</title>
        <authorList>
            <person name="Kim T."/>
        </authorList>
    </citation>
    <scope>NUCLEOTIDE SEQUENCE [LARGE SCALE GENOMIC DNA]</scope>
    <source>
        <strain evidence="1">TK-2024</strain>
        <tissue evidence="1">Old leaves</tissue>
    </source>
</reference>
<accession>A0ABR2AH31</accession>
<comment type="caution">
    <text evidence="1">The sequence shown here is derived from an EMBL/GenBank/DDBJ whole genome shotgun (WGS) entry which is preliminary data.</text>
</comment>
<gene>
    <name evidence="1" type="ORF">V6N11_014135</name>
</gene>